<evidence type="ECO:0000313" key="3">
    <source>
        <dbReference type="Proteomes" id="UP000061468"/>
    </source>
</evidence>
<organism evidence="2 3">
    <name type="scientific">Alteromonas mediterranea</name>
    <dbReference type="NCBI Taxonomy" id="314275"/>
    <lineage>
        <taxon>Bacteria</taxon>
        <taxon>Pseudomonadati</taxon>
        <taxon>Pseudomonadota</taxon>
        <taxon>Gammaproteobacteria</taxon>
        <taxon>Alteromonadales</taxon>
        <taxon>Alteromonadaceae</taxon>
        <taxon>Alteromonas/Salinimonas group</taxon>
        <taxon>Alteromonas</taxon>
    </lineage>
</organism>
<sequence length="334" mass="37578">MKLFLFICFFLLSGFISKDVKAWEPCKPFCDSQCSAKAISNMGRQITNDVSQLTSSCSEFSRVMFDVNTSFQNLAIEWNTTQIEKVEAEITAWDGLANKVLLNDLVTVKYFTTLSEQLVYSIQGALKASTKIRSFQYTSSLFSEQSLYNHPLAGNSKAIGVLSNAFTNESESEGHFSQLIFESSKLSASSSSWRRKTTKWLEEGNYRNTDENFARFIGVQSKDRLESGQRSPSKIALLKLISIIKSRQIERHKKVNESLDGANILTVINGETVDSILRGSSLNDLVTKSNTALVNEHYLRTKSIHKRNEININLKVILEIAQEKALLKSTRSLL</sequence>
<proteinExistence type="predicted"/>
<keyword evidence="2" id="KW-0614">Plasmid</keyword>
<feature type="chain" id="PRO_5042246888" description="Imelysin-like domain-containing protein" evidence="1">
    <location>
        <begin position="23"/>
        <end position="334"/>
    </location>
</feature>
<evidence type="ECO:0000313" key="2">
    <source>
        <dbReference type="EMBL" id="AMJ80783.1"/>
    </source>
</evidence>
<reference evidence="2 3" key="1">
    <citation type="submission" date="2015-12" db="EMBL/GenBank/DDBJ databases">
        <title>Intraspecies pangenome expansion in the marine bacterium Alteromonas.</title>
        <authorList>
            <person name="Lopez-Perez M."/>
            <person name="Rodriguez-Valera F."/>
        </authorList>
    </citation>
    <scope>NUCLEOTIDE SEQUENCE [LARGE SCALE GENOMIC DNA]</scope>
    <source>
        <strain evidence="2 3">UM8</strain>
        <plasmid evidence="2 3">pAMEDUM8_300</plasmid>
    </source>
</reference>
<dbReference type="Proteomes" id="UP000061468">
    <property type="component" value="Plasmid pAMEDUM8_300"/>
</dbReference>
<evidence type="ECO:0000256" key="1">
    <source>
        <dbReference type="SAM" id="SignalP"/>
    </source>
</evidence>
<dbReference type="EMBL" id="CP013929">
    <property type="protein sequence ID" value="AMJ80783.1"/>
    <property type="molecule type" value="Genomic_DNA"/>
</dbReference>
<protein>
    <recommendedName>
        <fullName evidence="4">Imelysin-like domain-containing protein</fullName>
    </recommendedName>
</protein>
<keyword evidence="1" id="KW-0732">Signal</keyword>
<geneLocation type="plasmid" evidence="2 3">
    <name>pAMEDUM8_300</name>
</geneLocation>
<feature type="signal peptide" evidence="1">
    <location>
        <begin position="1"/>
        <end position="22"/>
    </location>
</feature>
<dbReference type="AlphaFoldDB" id="A0AAC9F7V2"/>
<accession>A0AAC9F7V2</accession>
<gene>
    <name evidence="2" type="ORF">AV942_20580</name>
</gene>
<name>A0AAC9F7V2_9ALTE</name>
<dbReference type="RefSeq" id="WP_015068597.1">
    <property type="nucleotide sequence ID" value="NZ_CAKMLI010000007.1"/>
</dbReference>
<evidence type="ECO:0008006" key="4">
    <source>
        <dbReference type="Google" id="ProtNLM"/>
    </source>
</evidence>